<evidence type="ECO:0000313" key="1">
    <source>
        <dbReference type="EMBL" id="TYP97170.1"/>
    </source>
</evidence>
<keyword evidence="2" id="KW-1185">Reference proteome</keyword>
<comment type="caution">
    <text evidence="1">The sequence shown here is derived from an EMBL/GenBank/DDBJ whole genome shotgun (WGS) entry which is preliminary data.</text>
</comment>
<dbReference type="Proteomes" id="UP000325105">
    <property type="component" value="Unassembled WGS sequence"/>
</dbReference>
<dbReference type="SUPFAM" id="SSF55144">
    <property type="entry name" value="LigT-like"/>
    <property type="match status" value="1"/>
</dbReference>
<organism evidence="1 2">
    <name type="scientific">Sphingobacterium allocomposti</name>
    <dbReference type="NCBI Taxonomy" id="415956"/>
    <lineage>
        <taxon>Bacteria</taxon>
        <taxon>Pseudomonadati</taxon>
        <taxon>Bacteroidota</taxon>
        <taxon>Sphingobacteriia</taxon>
        <taxon>Sphingobacteriales</taxon>
        <taxon>Sphingobacteriaceae</taxon>
        <taxon>Sphingobacterium</taxon>
    </lineage>
</organism>
<dbReference type="Gene3D" id="3.90.1140.10">
    <property type="entry name" value="Cyclic phosphodiesterase"/>
    <property type="match status" value="1"/>
</dbReference>
<gene>
    <name evidence="1" type="ORF">BC792_10396</name>
</gene>
<dbReference type="EMBL" id="VNHX01000003">
    <property type="protein sequence ID" value="TYP97170.1"/>
    <property type="molecule type" value="Genomic_DNA"/>
</dbReference>
<evidence type="ECO:0008006" key="3">
    <source>
        <dbReference type="Google" id="ProtNLM"/>
    </source>
</evidence>
<reference evidence="1 2" key="1">
    <citation type="submission" date="2019-07" db="EMBL/GenBank/DDBJ databases">
        <title>Genomic Encyclopedia of Archaeal and Bacterial Type Strains, Phase II (KMG-II): from individual species to whole genera.</title>
        <authorList>
            <person name="Goeker M."/>
        </authorList>
    </citation>
    <scope>NUCLEOTIDE SEQUENCE [LARGE SCALE GENOMIC DNA]</scope>
    <source>
        <strain evidence="1 2">DSM 18850</strain>
    </source>
</reference>
<accession>A0A5S5DMK7</accession>
<dbReference type="AlphaFoldDB" id="A0A5S5DMK7"/>
<name>A0A5S5DMK7_9SPHI</name>
<sequence>MTSMDLQTYYDQLFEESAPIIEQGIHLVDPLAGRQDTRFGLTLRIVPPSAVKEPIMLFLRDLQQRDSQQYYYPPSDIHFTLLSVLSCEENFRLDTVDVAAYVGLIDKVLKNERTFVMKVNGITASPACILLQGFPEHDMLNAIRQRLRLAFGQSSLKQSIDQRYTLHTAHSTVVRFRHPVSDGPDLLHVLRKHRGVNFGAFSVTEIELVYNDWYHRQVTILHRFQLLETINSDDGL</sequence>
<protein>
    <recommendedName>
        <fullName evidence="3">2'-5' RNA ligase</fullName>
    </recommendedName>
</protein>
<dbReference type="InterPro" id="IPR009097">
    <property type="entry name" value="Cyclic_Pdiesterase"/>
</dbReference>
<proteinExistence type="predicted"/>
<evidence type="ECO:0000313" key="2">
    <source>
        <dbReference type="Proteomes" id="UP000325105"/>
    </source>
</evidence>